<evidence type="ECO:0000259" key="11">
    <source>
        <dbReference type="PROSITE" id="PS51194"/>
    </source>
</evidence>
<protein>
    <recommendedName>
        <fullName evidence="9">Transcription-repair-coupling factor</fullName>
        <shortName evidence="9">TRCF</shortName>
        <ecNumber evidence="9">3.6.4.-</ecNumber>
    </recommendedName>
</protein>
<dbReference type="Gene3D" id="3.30.2060.10">
    <property type="entry name" value="Penicillin-binding protein 1b domain"/>
    <property type="match status" value="1"/>
</dbReference>
<keyword evidence="1 9" id="KW-0963">Cytoplasm</keyword>
<dbReference type="PROSITE" id="PS51194">
    <property type="entry name" value="HELICASE_CTER"/>
    <property type="match status" value="1"/>
</dbReference>
<feature type="domain" description="Helicase ATP-binding" evidence="10">
    <location>
        <begin position="630"/>
        <end position="791"/>
    </location>
</feature>
<evidence type="ECO:0000313" key="12">
    <source>
        <dbReference type="EMBL" id="RVU39437.1"/>
    </source>
</evidence>
<keyword evidence="13" id="KW-1185">Reference proteome</keyword>
<dbReference type="Pfam" id="PF17757">
    <property type="entry name" value="UvrB_inter"/>
    <property type="match status" value="1"/>
</dbReference>
<keyword evidence="3 9" id="KW-0227">DNA damage</keyword>
<organism evidence="12 13">
    <name type="scientific">Hwanghaeella grinnelliae</name>
    <dbReference type="NCBI Taxonomy" id="2500179"/>
    <lineage>
        <taxon>Bacteria</taxon>
        <taxon>Pseudomonadati</taxon>
        <taxon>Pseudomonadota</taxon>
        <taxon>Alphaproteobacteria</taxon>
        <taxon>Rhodospirillales</taxon>
        <taxon>Rhodospirillaceae</taxon>
        <taxon>Hwanghaeella</taxon>
    </lineage>
</organism>
<dbReference type="SMART" id="SM00487">
    <property type="entry name" value="DEXDc"/>
    <property type="match status" value="1"/>
</dbReference>
<dbReference type="GO" id="GO:0000716">
    <property type="term" value="P:transcription-coupled nucleotide-excision repair, DNA damage recognition"/>
    <property type="evidence" value="ECO:0007669"/>
    <property type="project" value="UniProtKB-UniRule"/>
</dbReference>
<sequence length="1160" mass="127796">MFDLSSILTSVGRKDLGGVPDGFDALLTGRAAAAIDRPVLFIVRDDVHLSRARQLLAFAAPDLPVLTFPAWDCLPYDRVSPRGDVMAERVDTLCRIAAEPATPKIVVATLNAVAQRVPPRAALESASMMLKKGGTYKQDNLYSFLADNGYNRTGTVREYGEFAVRGGIVDLYPAGAEFPLRLDFFGDDLETIRQFDAGNQRTVGEIDSAMLRPVGEAPLTSETIARFRQNYREAFGPAGPDDLLFESISEGRHHAGMEHWLPFYHDGLETLFDYLDEPALVLEADVPAALTERLESVADYYQARVDLMPKTAGQPSMDGSPPYKPAPMERMFLTEEEWNGYLDRRSTVVTSPFALPDATENGTSRDAGARSVIDFAAARSDPKKDLFQEVGKRLEEHNSGRLLIAAYSDGASTRLKTLFDEHSLPALEKVDTLEEALALKEGTAAFTVLELDHGFASDSLTVWTEQDILGERLSRPPRRRRRADEFISEVSSLEVGDVVVHIDHGIGRYDGLETLTVNNAPHDCLRVLYSGDDRLYVPVENIDTLSRYGSEDAAVQLDKLGGVAWQARKAKLKKRMKETADALLKVAAERELKRAEAVTPGEGAFDEFCARFAFSETDDQLRAITDVMEDMASGRAMDRLICGDVGFGKTEIALRAAFVAAMHGLQVAVVVPTTLLARQHSKNFLERFQGLPIRIEQLSRLVTGKKANEVKEGIASGDVDIVVGTHALLAKSITFKDLGLLIVDEEQHFGVGQKERLKQLKSNVHVLTLTATPIPRTLQLALTGVREMSIIATPPVDRLAVRTFVTPYDPVVVREAIQRERFRGGQVFYVCPRLADLPRVQDRLKKLLPDLKVAVAHGQMPPAQLEEVMSDFIDGKFELLLSTNIVESGLDIPSANTMIIHRSDMFGLAQLYQLRGRIGRGKIRAYCYLTLPPGQKPTESAKKRLDVLQTLDSLGAGFTLASHDLDIRGAGNLLGEEQSGHVKEVGVELYQRMLEEAVAAAKAHIDEDVDDNWSPTITLGAAVLIPDNYVTDLPVRLGLYRRLSNLQNKAELDGFAVELIDRFGALPEPVENLLKVVRIKQLCRRAGVEKVDAGPKGAVVTFRKDKFANPEGLIGFLQEQAGAAKLRPDHKLVIGKAWETPDRRLRGVSNIMVTLAKMVG</sequence>
<comment type="similarity">
    <text evidence="9">In the C-terminal section; belongs to the helicase family. RecG subfamily.</text>
</comment>
<keyword evidence="5" id="KW-0347">Helicase</keyword>
<dbReference type="PROSITE" id="PS51192">
    <property type="entry name" value="HELICASE_ATP_BIND_1"/>
    <property type="match status" value="1"/>
</dbReference>
<dbReference type="InterPro" id="IPR037235">
    <property type="entry name" value="TRCF-like_C_D7"/>
</dbReference>
<feature type="domain" description="Helicase C-terminal" evidence="11">
    <location>
        <begin position="812"/>
        <end position="966"/>
    </location>
</feature>
<dbReference type="GO" id="GO:0016787">
    <property type="term" value="F:hydrolase activity"/>
    <property type="evidence" value="ECO:0007669"/>
    <property type="project" value="UniProtKB-KW"/>
</dbReference>
<dbReference type="Gene3D" id="3.40.50.300">
    <property type="entry name" value="P-loop containing nucleotide triphosphate hydrolases"/>
    <property type="match status" value="2"/>
</dbReference>
<dbReference type="InterPro" id="IPR005118">
    <property type="entry name" value="TRCF_C"/>
</dbReference>
<evidence type="ECO:0000256" key="6">
    <source>
        <dbReference type="ARBA" id="ARBA00022840"/>
    </source>
</evidence>
<evidence type="ECO:0000313" key="13">
    <source>
        <dbReference type="Proteomes" id="UP000287447"/>
    </source>
</evidence>
<dbReference type="HAMAP" id="MF_00969">
    <property type="entry name" value="TRCF"/>
    <property type="match status" value="1"/>
</dbReference>
<keyword evidence="6 9" id="KW-0067">ATP-binding</keyword>
<dbReference type="InterPro" id="IPR047112">
    <property type="entry name" value="RecG/Mfd"/>
</dbReference>
<dbReference type="PANTHER" id="PTHR47964">
    <property type="entry name" value="ATP-DEPENDENT DNA HELICASE HOMOLOG RECG, CHLOROPLASTIC"/>
    <property type="match status" value="1"/>
</dbReference>
<dbReference type="GO" id="GO:0003684">
    <property type="term" value="F:damaged DNA binding"/>
    <property type="evidence" value="ECO:0007669"/>
    <property type="project" value="InterPro"/>
</dbReference>
<proteinExistence type="inferred from homology"/>
<dbReference type="NCBIfam" id="TIGR00580">
    <property type="entry name" value="mfd"/>
    <property type="match status" value="1"/>
</dbReference>
<dbReference type="Gene3D" id="2.40.10.170">
    <property type="match status" value="1"/>
</dbReference>
<evidence type="ECO:0000256" key="2">
    <source>
        <dbReference type="ARBA" id="ARBA00022741"/>
    </source>
</evidence>
<dbReference type="InterPro" id="IPR014001">
    <property type="entry name" value="Helicase_ATP-bd"/>
</dbReference>
<dbReference type="EMBL" id="SADE01000001">
    <property type="protein sequence ID" value="RVU39437.1"/>
    <property type="molecule type" value="Genomic_DNA"/>
</dbReference>
<evidence type="ECO:0000256" key="5">
    <source>
        <dbReference type="ARBA" id="ARBA00022806"/>
    </source>
</evidence>
<dbReference type="SMART" id="SM00490">
    <property type="entry name" value="HELICc"/>
    <property type="match status" value="1"/>
</dbReference>
<dbReference type="InterPro" id="IPR003711">
    <property type="entry name" value="CarD-like/TRCF_RID"/>
</dbReference>
<dbReference type="EC" id="3.6.4.-" evidence="9"/>
<dbReference type="SUPFAM" id="SSF52540">
    <property type="entry name" value="P-loop containing nucleoside triphosphate hydrolases"/>
    <property type="match status" value="4"/>
</dbReference>
<dbReference type="GO" id="GO:0003678">
    <property type="term" value="F:DNA helicase activity"/>
    <property type="evidence" value="ECO:0007669"/>
    <property type="project" value="TreeGrafter"/>
</dbReference>
<keyword evidence="4 9" id="KW-0378">Hydrolase</keyword>
<dbReference type="GO" id="GO:0005524">
    <property type="term" value="F:ATP binding"/>
    <property type="evidence" value="ECO:0007669"/>
    <property type="project" value="UniProtKB-UniRule"/>
</dbReference>
<dbReference type="InterPro" id="IPR004576">
    <property type="entry name" value="Mfd"/>
</dbReference>
<evidence type="ECO:0000256" key="3">
    <source>
        <dbReference type="ARBA" id="ARBA00022763"/>
    </source>
</evidence>
<dbReference type="Pfam" id="PF02559">
    <property type="entry name" value="CarD_TRCF_RID"/>
    <property type="match status" value="1"/>
</dbReference>
<dbReference type="SUPFAM" id="SSF141259">
    <property type="entry name" value="CarD-like"/>
    <property type="match status" value="1"/>
</dbReference>
<dbReference type="Pfam" id="PF03461">
    <property type="entry name" value="TRCF"/>
    <property type="match status" value="1"/>
</dbReference>
<dbReference type="RefSeq" id="WP_127764808.1">
    <property type="nucleotide sequence ID" value="NZ_SADE01000001.1"/>
</dbReference>
<dbReference type="SMART" id="SM01058">
    <property type="entry name" value="CarD_TRCF"/>
    <property type="match status" value="1"/>
</dbReference>
<reference evidence="13" key="1">
    <citation type="submission" date="2019-01" db="EMBL/GenBank/DDBJ databases">
        <title>Gri0909 isolated from a small marine red alga.</title>
        <authorList>
            <person name="Kim J."/>
            <person name="Jeong S.E."/>
            <person name="Jeon C.O."/>
        </authorList>
    </citation>
    <scope>NUCLEOTIDE SEQUENCE [LARGE SCALE GENOMIC DNA]</scope>
    <source>
        <strain evidence="13">Gri0909</strain>
    </source>
</reference>
<dbReference type="Pfam" id="PF00271">
    <property type="entry name" value="Helicase_C"/>
    <property type="match status" value="1"/>
</dbReference>
<evidence type="ECO:0000256" key="7">
    <source>
        <dbReference type="ARBA" id="ARBA00023125"/>
    </source>
</evidence>
<comment type="caution">
    <text evidence="12">The sequence shown here is derived from an EMBL/GenBank/DDBJ whole genome shotgun (WGS) entry which is preliminary data.</text>
</comment>
<dbReference type="Pfam" id="PF00270">
    <property type="entry name" value="DEAD"/>
    <property type="match status" value="1"/>
</dbReference>
<dbReference type="InterPro" id="IPR001650">
    <property type="entry name" value="Helicase_C-like"/>
</dbReference>
<dbReference type="InterPro" id="IPR041471">
    <property type="entry name" value="UvrB_inter"/>
</dbReference>
<dbReference type="InterPro" id="IPR036101">
    <property type="entry name" value="CarD-like/TRCF_RID_sf"/>
</dbReference>
<dbReference type="OrthoDB" id="9804325at2"/>
<keyword evidence="8 9" id="KW-0234">DNA repair</keyword>
<dbReference type="Gene3D" id="3.90.1150.50">
    <property type="entry name" value="Transcription-repair-coupling factor, D7 domain"/>
    <property type="match status" value="1"/>
</dbReference>
<comment type="function">
    <text evidence="9">Couples transcription and DNA repair by recognizing RNA polymerase (RNAP) stalled at DNA lesions. Mediates ATP-dependent release of RNAP and its truncated transcript from the DNA, and recruitment of nucleotide excision repair machinery to the damaged site.</text>
</comment>
<dbReference type="PANTHER" id="PTHR47964:SF1">
    <property type="entry name" value="ATP-DEPENDENT DNA HELICASE HOMOLOG RECG, CHLOROPLASTIC"/>
    <property type="match status" value="1"/>
</dbReference>
<dbReference type="GO" id="GO:0006355">
    <property type="term" value="P:regulation of DNA-templated transcription"/>
    <property type="evidence" value="ECO:0007669"/>
    <property type="project" value="UniProtKB-UniRule"/>
</dbReference>
<evidence type="ECO:0000256" key="8">
    <source>
        <dbReference type="ARBA" id="ARBA00023204"/>
    </source>
</evidence>
<evidence type="ECO:0000256" key="1">
    <source>
        <dbReference type="ARBA" id="ARBA00022490"/>
    </source>
</evidence>
<dbReference type="CDD" id="cd17991">
    <property type="entry name" value="DEXHc_TRCF"/>
    <property type="match status" value="1"/>
</dbReference>
<dbReference type="InterPro" id="IPR011545">
    <property type="entry name" value="DEAD/DEAH_box_helicase_dom"/>
</dbReference>
<evidence type="ECO:0000256" key="4">
    <source>
        <dbReference type="ARBA" id="ARBA00022801"/>
    </source>
</evidence>
<comment type="subcellular location">
    <subcellularLocation>
        <location evidence="9">Cytoplasm</location>
    </subcellularLocation>
</comment>
<accession>A0A437QY16</accession>
<dbReference type="InterPro" id="IPR027417">
    <property type="entry name" value="P-loop_NTPase"/>
</dbReference>
<name>A0A437QY16_9PROT</name>
<dbReference type="SMART" id="SM00982">
    <property type="entry name" value="TRCF"/>
    <property type="match status" value="1"/>
</dbReference>
<dbReference type="Proteomes" id="UP000287447">
    <property type="component" value="Unassembled WGS sequence"/>
</dbReference>
<keyword evidence="7 9" id="KW-0238">DNA-binding</keyword>
<comment type="similarity">
    <text evidence="9">In the N-terminal section; belongs to the UvrB family.</text>
</comment>
<dbReference type="GO" id="GO:0005737">
    <property type="term" value="C:cytoplasm"/>
    <property type="evidence" value="ECO:0007669"/>
    <property type="project" value="UniProtKB-SubCell"/>
</dbReference>
<evidence type="ECO:0000256" key="9">
    <source>
        <dbReference type="HAMAP-Rule" id="MF_00969"/>
    </source>
</evidence>
<keyword evidence="2 9" id="KW-0547">Nucleotide-binding</keyword>
<gene>
    <name evidence="9 12" type="primary">mfd</name>
    <name evidence="12" type="ORF">EOI86_09425</name>
</gene>
<dbReference type="AlphaFoldDB" id="A0A437QY16"/>
<dbReference type="Gene3D" id="3.40.50.11180">
    <property type="match status" value="1"/>
</dbReference>
<dbReference type="SUPFAM" id="SSF143517">
    <property type="entry name" value="TRCF domain-like"/>
    <property type="match status" value="1"/>
</dbReference>
<evidence type="ECO:0000259" key="10">
    <source>
        <dbReference type="PROSITE" id="PS51192"/>
    </source>
</evidence>